<dbReference type="Pfam" id="PF10677">
    <property type="entry name" value="DUF2490"/>
    <property type="match status" value="1"/>
</dbReference>
<organism evidence="2 3">
    <name type="scientific">Hymenobacter artigasi</name>
    <dbReference type="NCBI Taxonomy" id="2719616"/>
    <lineage>
        <taxon>Bacteria</taxon>
        <taxon>Pseudomonadati</taxon>
        <taxon>Bacteroidota</taxon>
        <taxon>Cytophagia</taxon>
        <taxon>Cytophagales</taxon>
        <taxon>Hymenobacteraceae</taxon>
        <taxon>Hymenobacter</taxon>
    </lineage>
</organism>
<keyword evidence="3" id="KW-1185">Reference proteome</keyword>
<evidence type="ECO:0000313" key="3">
    <source>
        <dbReference type="Proteomes" id="UP000717634"/>
    </source>
</evidence>
<gene>
    <name evidence="2" type="ORF">HBN54_001079</name>
</gene>
<evidence type="ECO:0000313" key="2">
    <source>
        <dbReference type="EMBL" id="NKI88492.1"/>
    </source>
</evidence>
<accession>A0ABX1HHF1</accession>
<dbReference type="Proteomes" id="UP000717634">
    <property type="component" value="Unassembled WGS sequence"/>
</dbReference>
<evidence type="ECO:0008006" key="4">
    <source>
        <dbReference type="Google" id="ProtNLM"/>
    </source>
</evidence>
<reference evidence="2 3" key="1">
    <citation type="submission" date="2020-03" db="EMBL/GenBank/DDBJ databases">
        <title>Genomic Encyclopedia of Type Strains, Phase IV (KMG-V): Genome sequencing to study the core and pangenomes of soil and plant-associated prokaryotes.</title>
        <authorList>
            <person name="Whitman W."/>
        </authorList>
    </citation>
    <scope>NUCLEOTIDE SEQUENCE [LARGE SCALE GENOMIC DNA]</scope>
    <source>
        <strain evidence="2 3">1B</strain>
    </source>
</reference>
<comment type="caution">
    <text evidence="2">The sequence shown here is derived from an EMBL/GenBank/DDBJ whole genome shotgun (WGS) entry which is preliminary data.</text>
</comment>
<dbReference type="InterPro" id="IPR019619">
    <property type="entry name" value="DUF2490"/>
</dbReference>
<dbReference type="RefSeq" id="WP_168672120.1">
    <property type="nucleotide sequence ID" value="NZ_JAAVTK010000002.1"/>
</dbReference>
<keyword evidence="1" id="KW-0732">Signal</keyword>
<protein>
    <recommendedName>
        <fullName evidence="4">DUF2490 domain-containing protein</fullName>
    </recommendedName>
</protein>
<sequence length="228" mass="26585">MKRLLLPLLLFPCLAPAQTVRQAGYWGRLYLRTHFGPRLTLHSEADERRFAWPDGQWQFITHQHLHYRLSPTWDAALGGTGSWQPQKGISVPERRVFEEVTATLPLPGRLRLMPRLRVEQRWLGHLAGPETADTWQYRLRYRGRLQLDYQINTTWKFRASDELLLNPDSFDQNRLYAGAERQLGAGFAAELGYLFIWQQRPANAGYYARDVLRLTLFKDLILPTARAN</sequence>
<name>A0ABX1HHF1_9BACT</name>
<feature type="signal peptide" evidence="1">
    <location>
        <begin position="1"/>
        <end position="17"/>
    </location>
</feature>
<dbReference type="EMBL" id="JAAVTK010000002">
    <property type="protein sequence ID" value="NKI88492.1"/>
    <property type="molecule type" value="Genomic_DNA"/>
</dbReference>
<feature type="chain" id="PRO_5046128773" description="DUF2490 domain-containing protein" evidence="1">
    <location>
        <begin position="18"/>
        <end position="228"/>
    </location>
</feature>
<proteinExistence type="predicted"/>
<evidence type="ECO:0000256" key="1">
    <source>
        <dbReference type="SAM" id="SignalP"/>
    </source>
</evidence>